<gene>
    <name evidence="2" type="ORF">BBK82_08140</name>
</gene>
<evidence type="ECO:0000313" key="2">
    <source>
        <dbReference type="EMBL" id="ANZ36042.1"/>
    </source>
</evidence>
<dbReference type="EMBL" id="CP016793">
    <property type="protein sequence ID" value="ANZ36042.1"/>
    <property type="molecule type" value="Genomic_DNA"/>
</dbReference>
<keyword evidence="1" id="KW-0812">Transmembrane</keyword>
<dbReference type="OrthoDB" id="3699321at2"/>
<dbReference type="RefSeq" id="WP_065914449.1">
    <property type="nucleotide sequence ID" value="NZ_CP016793.1"/>
</dbReference>
<organism evidence="2 3">
    <name type="scientific">Lentzea guizhouensis</name>
    <dbReference type="NCBI Taxonomy" id="1586287"/>
    <lineage>
        <taxon>Bacteria</taxon>
        <taxon>Bacillati</taxon>
        <taxon>Actinomycetota</taxon>
        <taxon>Actinomycetes</taxon>
        <taxon>Pseudonocardiales</taxon>
        <taxon>Pseudonocardiaceae</taxon>
        <taxon>Lentzea</taxon>
    </lineage>
</organism>
<name>A0A1B2HEB2_9PSEU</name>
<reference evidence="2 3" key="1">
    <citation type="submission" date="2016-07" db="EMBL/GenBank/DDBJ databases">
        <title>Complete genome sequence of the Lentzea guizhouensis DHS C013.</title>
        <authorList>
            <person name="Cao C."/>
        </authorList>
    </citation>
    <scope>NUCLEOTIDE SEQUENCE [LARGE SCALE GENOMIC DNA]</scope>
    <source>
        <strain evidence="2 3">DHS C013</strain>
    </source>
</reference>
<dbReference type="AlphaFoldDB" id="A0A1B2HEB2"/>
<accession>A0A1B2HEB2</accession>
<proteinExistence type="predicted"/>
<dbReference type="KEGG" id="led:BBK82_08140"/>
<keyword evidence="1" id="KW-0472">Membrane</keyword>
<dbReference type="Proteomes" id="UP000093053">
    <property type="component" value="Chromosome"/>
</dbReference>
<sequence length="69" mass="7625">MLNRTTKSPQVRFWIITCAIYIALAVATVLLHDEVPWMGAAVGALGGSLILAALLGWWRRHPSNPDRVE</sequence>
<evidence type="ECO:0000256" key="1">
    <source>
        <dbReference type="SAM" id="Phobius"/>
    </source>
</evidence>
<evidence type="ECO:0008006" key="4">
    <source>
        <dbReference type="Google" id="ProtNLM"/>
    </source>
</evidence>
<protein>
    <recommendedName>
        <fullName evidence="4">DUF2530 domain-containing protein</fullName>
    </recommendedName>
</protein>
<feature type="transmembrane region" description="Helical" evidence="1">
    <location>
        <begin position="37"/>
        <end position="58"/>
    </location>
</feature>
<feature type="transmembrane region" description="Helical" evidence="1">
    <location>
        <begin position="12"/>
        <end position="31"/>
    </location>
</feature>
<evidence type="ECO:0000313" key="3">
    <source>
        <dbReference type="Proteomes" id="UP000093053"/>
    </source>
</evidence>
<keyword evidence="1" id="KW-1133">Transmembrane helix</keyword>
<keyword evidence="3" id="KW-1185">Reference proteome</keyword>